<dbReference type="GO" id="GO:0016747">
    <property type="term" value="F:acyltransferase activity, transferring groups other than amino-acyl groups"/>
    <property type="evidence" value="ECO:0007669"/>
    <property type="project" value="InterPro"/>
</dbReference>
<dbReference type="PROSITE" id="PS51186">
    <property type="entry name" value="GNAT"/>
    <property type="match status" value="1"/>
</dbReference>
<organism evidence="2 3">
    <name type="scientific">Massilia eurypsychrophila</name>
    <dbReference type="NCBI Taxonomy" id="1485217"/>
    <lineage>
        <taxon>Bacteria</taxon>
        <taxon>Pseudomonadati</taxon>
        <taxon>Pseudomonadota</taxon>
        <taxon>Betaproteobacteria</taxon>
        <taxon>Burkholderiales</taxon>
        <taxon>Oxalobacteraceae</taxon>
        <taxon>Telluria group</taxon>
        <taxon>Massilia</taxon>
    </lineage>
</organism>
<name>A0A2G8TJ13_9BURK</name>
<dbReference type="SUPFAM" id="SSF55729">
    <property type="entry name" value="Acyl-CoA N-acyltransferases (Nat)"/>
    <property type="match status" value="1"/>
</dbReference>
<evidence type="ECO:0000313" key="2">
    <source>
        <dbReference type="EMBL" id="PIL46030.1"/>
    </source>
</evidence>
<accession>A0A2G8TJ13</accession>
<keyword evidence="3" id="KW-1185">Reference proteome</keyword>
<reference evidence="2 3" key="1">
    <citation type="submission" date="2017-10" db="EMBL/GenBank/DDBJ databases">
        <title>Massilia psychrophilum sp. nov., a novel purple-pigmented bacterium isolated from Tianshan glacier, Xinjiang Municipality, China.</title>
        <authorList>
            <person name="Wang H."/>
        </authorList>
    </citation>
    <scope>NUCLEOTIDE SEQUENCE [LARGE SCALE GENOMIC DNA]</scope>
    <source>
        <strain evidence="2 3">JCM 30074</strain>
    </source>
</reference>
<keyword evidence="2" id="KW-0808">Transferase</keyword>
<dbReference type="AlphaFoldDB" id="A0A2G8TJ13"/>
<dbReference type="Gene3D" id="3.40.630.30">
    <property type="match status" value="1"/>
</dbReference>
<dbReference type="Pfam" id="PF13673">
    <property type="entry name" value="Acetyltransf_10"/>
    <property type="match status" value="1"/>
</dbReference>
<dbReference type="PANTHER" id="PTHR43451">
    <property type="entry name" value="ACETYLTRANSFERASE (GNAT) FAMILY PROTEIN"/>
    <property type="match status" value="1"/>
</dbReference>
<evidence type="ECO:0000259" key="1">
    <source>
        <dbReference type="PROSITE" id="PS51186"/>
    </source>
</evidence>
<dbReference type="CDD" id="cd04301">
    <property type="entry name" value="NAT_SF"/>
    <property type="match status" value="1"/>
</dbReference>
<dbReference type="InterPro" id="IPR016181">
    <property type="entry name" value="Acyl_CoA_acyltransferase"/>
</dbReference>
<comment type="caution">
    <text evidence="2">The sequence shown here is derived from an EMBL/GenBank/DDBJ whole genome shotgun (WGS) entry which is preliminary data.</text>
</comment>
<feature type="domain" description="N-acetyltransferase" evidence="1">
    <location>
        <begin position="1"/>
        <end position="152"/>
    </location>
</feature>
<dbReference type="InterPro" id="IPR000182">
    <property type="entry name" value="GNAT_dom"/>
</dbReference>
<dbReference type="EMBL" id="PDOC01000003">
    <property type="protein sequence ID" value="PIL46030.1"/>
    <property type="molecule type" value="Genomic_DNA"/>
</dbReference>
<proteinExistence type="predicted"/>
<evidence type="ECO:0000313" key="3">
    <source>
        <dbReference type="Proteomes" id="UP000230390"/>
    </source>
</evidence>
<dbReference type="InterPro" id="IPR052564">
    <property type="entry name" value="N-acetyltrans/Recomb-assoc"/>
</dbReference>
<dbReference type="Proteomes" id="UP000230390">
    <property type="component" value="Unassembled WGS sequence"/>
</dbReference>
<gene>
    <name evidence="2" type="ORF">CR105_07650</name>
</gene>
<dbReference type="RefSeq" id="WP_099787939.1">
    <property type="nucleotide sequence ID" value="NZ_JBHLYV010000029.1"/>
</dbReference>
<sequence length="156" mass="17573">MQIRPIEESDVEQAGRLLRELSTEFILHESTTEGAATFLRENDEAAIRRYIDIGHVYHVAEIDGEIAGFIAVRDRSHLFHMFVGVKWQGQGLARKLWNMARGSAIADGGSGVFTVNSSNYALPVYEALGFVRTAPMQCLKGLYFNPMKLEPDERER</sequence>
<dbReference type="PANTHER" id="PTHR43451:SF1">
    <property type="entry name" value="ACETYLTRANSFERASE"/>
    <property type="match status" value="1"/>
</dbReference>
<dbReference type="OrthoDB" id="9789605at2"/>
<protein>
    <submittedName>
        <fullName evidence="2">GNAT family N-acetyltransferase</fullName>
    </submittedName>
</protein>